<name>I2CB94_BACAY</name>
<reference evidence="1 2" key="1">
    <citation type="journal article" date="2012" name="J. Biotechnol.">
        <title>Genome sequence of the plant growth promoting strain Bacillus amyloliquefaciens subsp. plantarum B9601-Y2 and expression of mersacidin and other secondary metabolites.</title>
        <authorList>
            <person name="He P."/>
            <person name="Hao K."/>
            <person name="Blom J."/>
            <person name="Ruckert C."/>
            <person name="Vater J."/>
            <person name="Mao Z."/>
            <person name="Wu Y."/>
            <person name="Hou M."/>
            <person name="He P."/>
            <person name="He Y."/>
            <person name="Borriss R."/>
        </authorList>
    </citation>
    <scope>NUCLEOTIDE SEQUENCE [LARGE SCALE GENOMIC DNA]</scope>
    <source>
        <strain evidence="1">Y2</strain>
    </source>
</reference>
<dbReference type="AlphaFoldDB" id="I2CB94"/>
<accession>I2CB94</accession>
<dbReference type="Proteomes" id="UP000002878">
    <property type="component" value="Chromosome"/>
</dbReference>
<organism evidence="1 2">
    <name type="scientific">Bacillus amyloliquefaciens (strain Y2)</name>
    <name type="common">Bacillus amyloliquefaciens subsp. plantarum (strain B9601-Y2)</name>
    <dbReference type="NCBI Taxonomy" id="1155777"/>
    <lineage>
        <taxon>Bacteria</taxon>
        <taxon>Bacillati</taxon>
        <taxon>Bacillota</taxon>
        <taxon>Bacilli</taxon>
        <taxon>Bacillales</taxon>
        <taxon>Bacillaceae</taxon>
        <taxon>Bacillus</taxon>
        <taxon>Bacillus amyloliquefaciens group</taxon>
    </lineage>
</organism>
<gene>
    <name evidence="1" type="ORF">MUS_4071</name>
</gene>
<sequence length="46" mass="4999">MGFRIAAKTKSGYRSVISRQPAEGRAAQKKTAAIFKRACRPSSVSE</sequence>
<protein>
    <submittedName>
        <fullName evidence="1">Uncharacterized protein</fullName>
    </submittedName>
</protein>
<evidence type="ECO:0000313" key="1">
    <source>
        <dbReference type="EMBL" id="AFJ63918.1"/>
    </source>
</evidence>
<dbReference type="KEGG" id="bqy:MUS_4071"/>
<dbReference type="EMBL" id="CP003332">
    <property type="protein sequence ID" value="AFJ63918.1"/>
    <property type="molecule type" value="Genomic_DNA"/>
</dbReference>
<evidence type="ECO:0000313" key="2">
    <source>
        <dbReference type="Proteomes" id="UP000002878"/>
    </source>
</evidence>
<dbReference type="HOGENOM" id="CLU_3179710_0_0_9"/>
<proteinExistence type="predicted"/>